<evidence type="ECO:0000313" key="8">
    <source>
        <dbReference type="EMBL" id="HHJ64965.1"/>
    </source>
</evidence>
<dbReference type="CDD" id="cd00959">
    <property type="entry name" value="DeoC"/>
    <property type="match status" value="1"/>
</dbReference>
<protein>
    <recommendedName>
        <fullName evidence="7">Deoxyribose-phosphate aldolase</fullName>
        <shortName evidence="7">DERA</shortName>
        <ecNumber evidence="7">4.1.2.4</ecNumber>
    </recommendedName>
    <alternativeName>
        <fullName evidence="7">2-deoxy-D-ribose 5-phosphate aldolase</fullName>
    </alternativeName>
    <alternativeName>
        <fullName evidence="7">Phosphodeoxyriboaldolase</fullName>
        <shortName evidence="7">Deoxyriboaldolase</shortName>
    </alternativeName>
</protein>
<evidence type="ECO:0000256" key="7">
    <source>
        <dbReference type="HAMAP-Rule" id="MF_00114"/>
    </source>
</evidence>
<sequence length="224" mass="24292">MDIRDFIDNSILKPHKTKREVEEFVLRSADIGFKAVCLNPCHVRLASEIAGSRIRICSVVGFPLGANAKEVKIHEAVRAVRDGAHEVDMVMNVSAFKSGNYRAVREEIRAVVRETGTATVKVIVETCYLTDEEKARAVEVCLEGGADFIKTSTGFGPGGATVEDVKLFKKVGGGRIKVKAAGGIRDLKTAIAMIEAGADRIGTSSGFEIYRESLAQKKHLEEGK</sequence>
<feature type="active site" description="Proton donor/acceptor" evidence="7">
    <location>
        <position position="88"/>
    </location>
</feature>
<dbReference type="Pfam" id="PF01791">
    <property type="entry name" value="DeoC"/>
    <property type="match status" value="1"/>
</dbReference>
<comment type="caution">
    <text evidence="8">The sequence shown here is derived from an EMBL/GenBank/DDBJ whole genome shotgun (WGS) entry which is preliminary data.</text>
</comment>
<dbReference type="AlphaFoldDB" id="A0A7C5L644"/>
<keyword evidence="4 7" id="KW-0704">Schiff base</keyword>
<dbReference type="GO" id="GO:0004139">
    <property type="term" value="F:deoxyribose-phosphate aldolase activity"/>
    <property type="evidence" value="ECO:0007669"/>
    <property type="project" value="UniProtKB-UniRule"/>
</dbReference>
<dbReference type="EC" id="4.1.2.4" evidence="7"/>
<gene>
    <name evidence="7 8" type="primary">deoC</name>
    <name evidence="8" type="ORF">ENJ61_08685</name>
</gene>
<dbReference type="SUPFAM" id="SSF51569">
    <property type="entry name" value="Aldolase"/>
    <property type="match status" value="1"/>
</dbReference>
<organism evidence="8">
    <name type="scientific">Aquifex aeolicus</name>
    <dbReference type="NCBI Taxonomy" id="63363"/>
    <lineage>
        <taxon>Bacteria</taxon>
        <taxon>Pseudomonadati</taxon>
        <taxon>Aquificota</taxon>
        <taxon>Aquificia</taxon>
        <taxon>Aquificales</taxon>
        <taxon>Aquificaceae</taxon>
        <taxon>Aquifex</taxon>
    </lineage>
</organism>
<dbReference type="PIRSF" id="PIRSF001357">
    <property type="entry name" value="DeoC"/>
    <property type="match status" value="1"/>
</dbReference>
<evidence type="ECO:0000256" key="6">
    <source>
        <dbReference type="ARBA" id="ARBA00056337"/>
    </source>
</evidence>
<dbReference type="UniPathway" id="UPA00002">
    <property type="reaction ID" value="UER00468"/>
</dbReference>
<evidence type="ECO:0000256" key="4">
    <source>
        <dbReference type="ARBA" id="ARBA00023270"/>
    </source>
</evidence>
<dbReference type="InterPro" id="IPR011343">
    <property type="entry name" value="DeoC"/>
</dbReference>
<dbReference type="InterPro" id="IPR002915">
    <property type="entry name" value="DeoC/FbaB/LacD_aldolase"/>
</dbReference>
<proteinExistence type="inferred from homology"/>
<comment type="similarity">
    <text evidence="1 7">Belongs to the DeoC/FbaB aldolase family. DeoC type 1 subfamily.</text>
</comment>
<dbReference type="EMBL" id="DRNB01000326">
    <property type="protein sequence ID" value="HHJ64965.1"/>
    <property type="molecule type" value="Genomic_DNA"/>
</dbReference>
<dbReference type="HAMAP" id="MF_00114">
    <property type="entry name" value="DeoC_type1"/>
    <property type="match status" value="1"/>
</dbReference>
<comment type="subcellular location">
    <subcellularLocation>
        <location evidence="7">Cytoplasm</location>
    </subcellularLocation>
</comment>
<dbReference type="GO" id="GO:0016052">
    <property type="term" value="P:carbohydrate catabolic process"/>
    <property type="evidence" value="ECO:0007669"/>
    <property type="project" value="TreeGrafter"/>
</dbReference>
<evidence type="ECO:0000256" key="3">
    <source>
        <dbReference type="ARBA" id="ARBA00023239"/>
    </source>
</evidence>
<comment type="function">
    <text evidence="6 7">Catalyzes a reversible aldol reaction between acetaldehyde and D-glyceraldehyde 3-phosphate to generate 2-deoxy-D-ribose 5-phosphate.</text>
</comment>
<comment type="catalytic activity">
    <reaction evidence="5 7">
        <text>2-deoxy-D-ribose 5-phosphate = D-glyceraldehyde 3-phosphate + acetaldehyde</text>
        <dbReference type="Rhea" id="RHEA:12821"/>
        <dbReference type="ChEBI" id="CHEBI:15343"/>
        <dbReference type="ChEBI" id="CHEBI:59776"/>
        <dbReference type="ChEBI" id="CHEBI:62877"/>
        <dbReference type="EC" id="4.1.2.4"/>
    </reaction>
</comment>
<accession>A0A7C5L644</accession>
<keyword evidence="2 7" id="KW-0963">Cytoplasm</keyword>
<comment type="pathway">
    <text evidence="7">Carbohydrate degradation; 2-deoxy-D-ribose 1-phosphate degradation; D-glyceraldehyde 3-phosphate and acetaldehyde from 2-deoxy-alpha-D-ribose 1-phosphate: step 2/2.</text>
</comment>
<reference evidence="8" key="1">
    <citation type="journal article" date="2020" name="mSystems">
        <title>Genome- and Community-Level Interaction Insights into Carbon Utilization and Element Cycling Functions of Hydrothermarchaeota in Hydrothermal Sediment.</title>
        <authorList>
            <person name="Zhou Z."/>
            <person name="Liu Y."/>
            <person name="Xu W."/>
            <person name="Pan J."/>
            <person name="Luo Z.H."/>
            <person name="Li M."/>
        </authorList>
    </citation>
    <scope>NUCLEOTIDE SEQUENCE [LARGE SCALE GENOMIC DNA]</scope>
    <source>
        <strain evidence="8">HyVt-501</strain>
    </source>
</reference>
<dbReference type="GO" id="GO:0006018">
    <property type="term" value="P:2-deoxyribose 1-phosphate catabolic process"/>
    <property type="evidence" value="ECO:0007669"/>
    <property type="project" value="UniProtKB-UniRule"/>
</dbReference>
<feature type="active site" description="Schiff-base intermediate with acetaldehyde" evidence="7">
    <location>
        <position position="150"/>
    </location>
</feature>
<dbReference type="PANTHER" id="PTHR10889:SF1">
    <property type="entry name" value="DEOXYRIBOSE-PHOSPHATE ALDOLASE"/>
    <property type="match status" value="1"/>
</dbReference>
<dbReference type="PANTHER" id="PTHR10889">
    <property type="entry name" value="DEOXYRIBOSE-PHOSPHATE ALDOLASE"/>
    <property type="match status" value="1"/>
</dbReference>
<keyword evidence="3 7" id="KW-0456">Lyase</keyword>
<dbReference type="GO" id="GO:0005737">
    <property type="term" value="C:cytoplasm"/>
    <property type="evidence" value="ECO:0007669"/>
    <property type="project" value="UniProtKB-SubCell"/>
</dbReference>
<dbReference type="GO" id="GO:0009264">
    <property type="term" value="P:deoxyribonucleotide catabolic process"/>
    <property type="evidence" value="ECO:0007669"/>
    <property type="project" value="UniProtKB-UniRule"/>
</dbReference>
<evidence type="ECO:0000256" key="5">
    <source>
        <dbReference type="ARBA" id="ARBA00048791"/>
    </source>
</evidence>
<name>A0A7C5L644_AQUAO</name>
<dbReference type="NCBIfam" id="TIGR00126">
    <property type="entry name" value="deoC"/>
    <property type="match status" value="1"/>
</dbReference>
<dbReference type="InterPro" id="IPR028581">
    <property type="entry name" value="DeoC_typeI"/>
</dbReference>
<dbReference type="SMART" id="SM01133">
    <property type="entry name" value="DeoC"/>
    <property type="match status" value="1"/>
</dbReference>
<dbReference type="Gene3D" id="3.20.20.70">
    <property type="entry name" value="Aldolase class I"/>
    <property type="match status" value="1"/>
</dbReference>
<dbReference type="FunFam" id="3.20.20.70:FF:000044">
    <property type="entry name" value="Deoxyribose-phosphate aldolase"/>
    <property type="match status" value="1"/>
</dbReference>
<evidence type="ECO:0000256" key="1">
    <source>
        <dbReference type="ARBA" id="ARBA00010936"/>
    </source>
</evidence>
<evidence type="ECO:0000256" key="2">
    <source>
        <dbReference type="ARBA" id="ARBA00022490"/>
    </source>
</evidence>
<dbReference type="InterPro" id="IPR013785">
    <property type="entry name" value="Aldolase_TIM"/>
</dbReference>
<dbReference type="Proteomes" id="UP000885792">
    <property type="component" value="Unassembled WGS sequence"/>
</dbReference>
<feature type="active site" description="Proton donor/acceptor" evidence="7">
    <location>
        <position position="179"/>
    </location>
</feature>